<dbReference type="EMBL" id="JADYXP020000009">
    <property type="protein sequence ID" value="KAL0117510.1"/>
    <property type="molecule type" value="Genomic_DNA"/>
</dbReference>
<comment type="caution">
    <text evidence="8">The sequence shown here is derived from an EMBL/GenBank/DDBJ whole genome shotgun (WGS) entry which is preliminary data.</text>
</comment>
<evidence type="ECO:0000256" key="4">
    <source>
        <dbReference type="ARBA" id="ARBA00023125"/>
    </source>
</evidence>
<dbReference type="AlphaFoldDB" id="A0AAW2FUC5"/>
<gene>
    <name evidence="8" type="ORF">PUN28_010378</name>
</gene>
<evidence type="ECO:0000259" key="7">
    <source>
        <dbReference type="PROSITE" id="PS50950"/>
    </source>
</evidence>
<dbReference type="Pfam" id="PF05485">
    <property type="entry name" value="THAP"/>
    <property type="match status" value="1"/>
</dbReference>
<evidence type="ECO:0000256" key="1">
    <source>
        <dbReference type="ARBA" id="ARBA00022723"/>
    </source>
</evidence>
<keyword evidence="9" id="KW-1185">Reference proteome</keyword>
<feature type="coiled-coil region" evidence="6">
    <location>
        <begin position="191"/>
        <end position="225"/>
    </location>
</feature>
<keyword evidence="4 5" id="KW-0238">DNA-binding</keyword>
<dbReference type="InterPro" id="IPR006612">
    <property type="entry name" value="THAP_Znf"/>
</dbReference>
<dbReference type="SMART" id="SM00980">
    <property type="entry name" value="THAP"/>
    <property type="match status" value="1"/>
</dbReference>
<dbReference type="PROSITE" id="PS50950">
    <property type="entry name" value="ZF_THAP"/>
    <property type="match status" value="1"/>
</dbReference>
<proteinExistence type="predicted"/>
<evidence type="ECO:0000256" key="5">
    <source>
        <dbReference type="PROSITE-ProRule" id="PRU00309"/>
    </source>
</evidence>
<name>A0AAW2FUC5_9HYME</name>
<keyword evidence="3" id="KW-0862">Zinc</keyword>
<protein>
    <recommendedName>
        <fullName evidence="7">THAP-type domain-containing protein</fullName>
    </recommendedName>
</protein>
<evidence type="ECO:0000256" key="2">
    <source>
        <dbReference type="ARBA" id="ARBA00022771"/>
    </source>
</evidence>
<reference evidence="8 9" key="1">
    <citation type="submission" date="2023-03" db="EMBL/GenBank/DDBJ databases">
        <title>High recombination rates correlate with genetic variation in Cardiocondyla obscurior ants.</title>
        <authorList>
            <person name="Errbii M."/>
        </authorList>
    </citation>
    <scope>NUCLEOTIDE SEQUENCE [LARGE SCALE GENOMIC DNA]</scope>
    <source>
        <strain evidence="8">Alpha-2009</strain>
        <tissue evidence="8">Whole body</tissue>
    </source>
</reference>
<sequence length="239" mass="28151">MRICGICKVEQAINPHLTFHSLPKNSDIRKQWLEIMKKKDSIKTAFVCNQHFKPEDYRDFCDRPILKNTAVPRLNIEDELNTCVESIEHDSMEVINFQESVTEIDDHITCVESTEHDSLNFQDYDAEIDDCTETIELVTDENIKCSKRKNDSSGDESSVASKKHCNLKKFGIFRKEDFNDEKLWNRFLVAFEEMRKEKVLLERKNKRLYEKVQKYKHIVEELKEKNLLTGLVADMLSIR</sequence>
<feature type="domain" description="THAP-type" evidence="7">
    <location>
        <begin position="1"/>
        <end position="75"/>
    </location>
</feature>
<dbReference type="InterPro" id="IPR038441">
    <property type="entry name" value="THAP_Znf_sf"/>
</dbReference>
<dbReference type="GO" id="GO:0008270">
    <property type="term" value="F:zinc ion binding"/>
    <property type="evidence" value="ECO:0007669"/>
    <property type="project" value="UniProtKB-KW"/>
</dbReference>
<evidence type="ECO:0000313" key="9">
    <source>
        <dbReference type="Proteomes" id="UP001430953"/>
    </source>
</evidence>
<dbReference type="Gene3D" id="6.20.210.20">
    <property type="entry name" value="THAP domain"/>
    <property type="match status" value="1"/>
</dbReference>
<keyword evidence="2 5" id="KW-0863">Zinc-finger</keyword>
<keyword evidence="6" id="KW-0175">Coiled coil</keyword>
<evidence type="ECO:0000313" key="8">
    <source>
        <dbReference type="EMBL" id="KAL0117510.1"/>
    </source>
</evidence>
<accession>A0AAW2FUC5</accession>
<evidence type="ECO:0000256" key="6">
    <source>
        <dbReference type="SAM" id="Coils"/>
    </source>
</evidence>
<dbReference type="GO" id="GO:0003677">
    <property type="term" value="F:DNA binding"/>
    <property type="evidence" value="ECO:0007669"/>
    <property type="project" value="UniProtKB-UniRule"/>
</dbReference>
<dbReference type="SUPFAM" id="SSF57716">
    <property type="entry name" value="Glucocorticoid receptor-like (DNA-binding domain)"/>
    <property type="match status" value="1"/>
</dbReference>
<evidence type="ECO:0000256" key="3">
    <source>
        <dbReference type="ARBA" id="ARBA00022833"/>
    </source>
</evidence>
<dbReference type="Proteomes" id="UP001430953">
    <property type="component" value="Unassembled WGS sequence"/>
</dbReference>
<organism evidence="8 9">
    <name type="scientific">Cardiocondyla obscurior</name>
    <dbReference type="NCBI Taxonomy" id="286306"/>
    <lineage>
        <taxon>Eukaryota</taxon>
        <taxon>Metazoa</taxon>
        <taxon>Ecdysozoa</taxon>
        <taxon>Arthropoda</taxon>
        <taxon>Hexapoda</taxon>
        <taxon>Insecta</taxon>
        <taxon>Pterygota</taxon>
        <taxon>Neoptera</taxon>
        <taxon>Endopterygota</taxon>
        <taxon>Hymenoptera</taxon>
        <taxon>Apocrita</taxon>
        <taxon>Aculeata</taxon>
        <taxon>Formicoidea</taxon>
        <taxon>Formicidae</taxon>
        <taxon>Myrmicinae</taxon>
        <taxon>Cardiocondyla</taxon>
    </lineage>
</organism>
<keyword evidence="1" id="KW-0479">Metal-binding</keyword>